<name>A0AAE4KRD8_ENTGA</name>
<keyword evidence="1" id="KW-0472">Membrane</keyword>
<feature type="transmembrane region" description="Helical" evidence="1">
    <location>
        <begin position="21"/>
        <end position="47"/>
    </location>
</feature>
<proteinExistence type="predicted"/>
<dbReference type="EMBL" id="JARPZN010000002">
    <property type="protein sequence ID" value="MDT2689603.1"/>
    <property type="molecule type" value="Genomic_DNA"/>
</dbReference>
<dbReference type="RefSeq" id="WP_311809760.1">
    <property type="nucleotide sequence ID" value="NZ_JARPZN010000002.1"/>
</dbReference>
<evidence type="ECO:0000313" key="3">
    <source>
        <dbReference type="Proteomes" id="UP001183682"/>
    </source>
</evidence>
<sequence>MKRKSKRDYESILDFIKWAALWYFTIVIVAGFILVAIKILTMLVLWLNIIPTY</sequence>
<keyword evidence="1" id="KW-1133">Transmembrane helix</keyword>
<keyword evidence="1" id="KW-0812">Transmembrane</keyword>
<evidence type="ECO:0000256" key="1">
    <source>
        <dbReference type="SAM" id="Phobius"/>
    </source>
</evidence>
<evidence type="ECO:0000313" key="2">
    <source>
        <dbReference type="EMBL" id="MDT2689603.1"/>
    </source>
</evidence>
<gene>
    <name evidence="2" type="ORF">P7E30_05165</name>
</gene>
<dbReference type="AlphaFoldDB" id="A0AAE4KRD8"/>
<accession>A0AAE4KRD8</accession>
<organism evidence="2 3">
    <name type="scientific">Enterococcus gallinarum</name>
    <dbReference type="NCBI Taxonomy" id="1353"/>
    <lineage>
        <taxon>Bacteria</taxon>
        <taxon>Bacillati</taxon>
        <taxon>Bacillota</taxon>
        <taxon>Bacilli</taxon>
        <taxon>Lactobacillales</taxon>
        <taxon>Enterococcaceae</taxon>
        <taxon>Enterococcus</taxon>
    </lineage>
</organism>
<reference evidence="2" key="1">
    <citation type="submission" date="2023-03" db="EMBL/GenBank/DDBJ databases">
        <authorList>
            <person name="Shen W."/>
            <person name="Cai J."/>
        </authorList>
    </citation>
    <scope>NUCLEOTIDE SEQUENCE</scope>
    <source>
        <strain evidence="2">K69-2</strain>
    </source>
</reference>
<dbReference type="Proteomes" id="UP001183682">
    <property type="component" value="Unassembled WGS sequence"/>
</dbReference>
<protein>
    <submittedName>
        <fullName evidence="2">Uncharacterized protein</fullName>
    </submittedName>
</protein>
<comment type="caution">
    <text evidence="2">The sequence shown here is derived from an EMBL/GenBank/DDBJ whole genome shotgun (WGS) entry which is preliminary data.</text>
</comment>